<dbReference type="InterPro" id="IPR018181">
    <property type="entry name" value="Heat_shock_70_CS"/>
</dbReference>
<evidence type="ECO:0000256" key="3">
    <source>
        <dbReference type="RuleBase" id="RU003322"/>
    </source>
</evidence>
<reference evidence="4" key="1">
    <citation type="submission" date="2008-11" db="EMBL/GenBank/DDBJ databases">
        <title>Partial nucleotide sequence, genome organization and taxonomy of Fig leaf mottle-associated virus 2.</title>
        <authorList>
            <person name="Elbeaino T."/>
            <person name="Heinoun K."/>
            <person name="Digiaro M."/>
            <person name="Martelli G.P."/>
        </authorList>
    </citation>
    <scope>NUCLEOTIDE SEQUENCE</scope>
    <source>
        <strain evidence="4">F3</strain>
    </source>
</reference>
<name>D0QET6_9CLOS</name>
<dbReference type="Gene3D" id="2.60.34.10">
    <property type="entry name" value="Substrate Binding Domain Of DNAk, Chain A, domain 1"/>
    <property type="match status" value="1"/>
</dbReference>
<comment type="similarity">
    <text evidence="3">Belongs to the heat shock protein 70 family.</text>
</comment>
<dbReference type="PRINTS" id="PR00301">
    <property type="entry name" value="HEATSHOCK70"/>
</dbReference>
<dbReference type="PROSITE" id="PS00329">
    <property type="entry name" value="HSP70_2"/>
    <property type="match status" value="1"/>
</dbReference>
<dbReference type="InterPro" id="IPR043129">
    <property type="entry name" value="ATPase_NBD"/>
</dbReference>
<keyword evidence="2 3" id="KW-0067">ATP-binding</keyword>
<dbReference type="PROSITE" id="PS01036">
    <property type="entry name" value="HSP70_3"/>
    <property type="match status" value="1"/>
</dbReference>
<dbReference type="Pfam" id="PF00012">
    <property type="entry name" value="HSP70"/>
    <property type="match status" value="1"/>
</dbReference>
<proteinExistence type="inferred from homology"/>
<dbReference type="InterPro" id="IPR013126">
    <property type="entry name" value="Hsp_70_fam"/>
</dbReference>
<protein>
    <submittedName>
        <fullName evidence="4">p60</fullName>
    </submittedName>
</protein>
<dbReference type="EMBL" id="FJ473383">
    <property type="protein sequence ID" value="ACS75347.1"/>
    <property type="molecule type" value="Genomic_RNA"/>
</dbReference>
<dbReference type="GO" id="GO:0140662">
    <property type="term" value="F:ATP-dependent protein folding chaperone"/>
    <property type="evidence" value="ECO:0007669"/>
    <property type="project" value="InterPro"/>
</dbReference>
<organism evidence="4">
    <name type="scientific">Fig leaf mottle-associated virus 2</name>
    <dbReference type="NCBI Taxonomy" id="394187"/>
    <lineage>
        <taxon>Viruses</taxon>
        <taxon>Riboviria</taxon>
        <taxon>Orthornavirae</taxon>
        <taxon>Kitrinoviricota</taxon>
        <taxon>Alsuviricetes</taxon>
        <taxon>Martellivirales</taxon>
        <taxon>Closteroviridae</taxon>
        <taxon>Ampelovirus</taxon>
    </lineage>
</organism>
<dbReference type="SUPFAM" id="SSF53067">
    <property type="entry name" value="Actin-like ATPase domain"/>
    <property type="match status" value="2"/>
</dbReference>
<dbReference type="Gene3D" id="3.30.420.40">
    <property type="match status" value="2"/>
</dbReference>
<dbReference type="GO" id="GO:0005524">
    <property type="term" value="F:ATP binding"/>
    <property type="evidence" value="ECO:0007669"/>
    <property type="project" value="UniProtKB-KW"/>
</dbReference>
<dbReference type="InterPro" id="IPR029047">
    <property type="entry name" value="HSP70_peptide-bd_sf"/>
</dbReference>
<dbReference type="SUPFAM" id="SSF100920">
    <property type="entry name" value="Heat shock protein 70kD (HSP70), peptide-binding domain"/>
    <property type="match status" value="1"/>
</dbReference>
<dbReference type="Gene3D" id="3.90.640.10">
    <property type="entry name" value="Actin, Chain A, domain 4"/>
    <property type="match status" value="1"/>
</dbReference>
<keyword evidence="1 3" id="KW-0547">Nucleotide-binding</keyword>
<accession>D0QET6</accession>
<evidence type="ECO:0000256" key="2">
    <source>
        <dbReference type="ARBA" id="ARBA00022840"/>
    </source>
</evidence>
<sequence>MTSNKVNLGLDFGTTYSTGVVSVADGKVETVKILNNDLLPTVIYLRPDNTYQIAQAANSAYQFDLEKNQCNGWLYVDIKRWVGVNKYNFEKVCEKLKGREYEVELVEDYQVAIGGIGTLPSPKLKILSLIAMFVKALVYEIDEQYGLIVENMVCTVPADYNSYKRTFISLASQEVGVNTAGVVNEPTAAALFSSMSSKSTPTRSILVYDFGGGTFDVSLLVLFGKAAVVLDSAGDLFLGGRDIDMSVAKVLARELGDESKYKQLVSQSAAIKIDICEKSAEEHNVIFDNSLRTVKFSYNDLCVVAAPYIQRTIVILDEIIARNNLDLSGVEVVLVGGSSALPLVRDMVSQTKGVIRVLSDKSTQRIAVAAGAKLVADSVIENKGLVLVDCLSHALVDEVEGFSSMVVIGKGQPVPIETSINYTYGTGTMTIPVYEGEEIITFLNEPTYYSEIDLVNKNKVKLTYKVASDGQLTIKVDDVIVENKFLPKQSGRVSQYKYVNPLTEFKELGIKQYVNDLLDINSKTATRTTLTIEELSDLAEHFN</sequence>
<evidence type="ECO:0000256" key="1">
    <source>
        <dbReference type="ARBA" id="ARBA00022741"/>
    </source>
</evidence>
<evidence type="ECO:0000313" key="4">
    <source>
        <dbReference type="EMBL" id="ACS75347.1"/>
    </source>
</evidence>
<dbReference type="PANTHER" id="PTHR19375">
    <property type="entry name" value="HEAT SHOCK PROTEIN 70KDA"/>
    <property type="match status" value="1"/>
</dbReference>